<dbReference type="PRINTS" id="PR01840">
    <property type="entry name" value="TATCFAMILY"/>
</dbReference>
<name>A0ABS7C3Y7_9BACL</name>
<keyword evidence="5" id="KW-1003">Cell membrane</keyword>
<proteinExistence type="inferred from homology"/>
<feature type="transmembrane region" description="Helical" evidence="5">
    <location>
        <begin position="20"/>
        <end position="42"/>
    </location>
</feature>
<dbReference type="EMBL" id="JAHZIK010000400">
    <property type="protein sequence ID" value="MBW7455632.1"/>
    <property type="molecule type" value="Genomic_DNA"/>
</dbReference>
<keyword evidence="7" id="KW-1185">Reference proteome</keyword>
<feature type="transmembrane region" description="Helical" evidence="5">
    <location>
        <begin position="62"/>
        <end position="83"/>
    </location>
</feature>
<evidence type="ECO:0000256" key="3">
    <source>
        <dbReference type="ARBA" id="ARBA00022989"/>
    </source>
</evidence>
<evidence type="ECO:0000256" key="2">
    <source>
        <dbReference type="ARBA" id="ARBA00022692"/>
    </source>
</evidence>
<evidence type="ECO:0000313" key="7">
    <source>
        <dbReference type="Proteomes" id="UP001519887"/>
    </source>
</evidence>
<protein>
    <recommendedName>
        <fullName evidence="5">Sec-independent protein translocase protein TatC</fullName>
    </recommendedName>
</protein>
<evidence type="ECO:0000256" key="1">
    <source>
        <dbReference type="ARBA" id="ARBA00004141"/>
    </source>
</evidence>
<accession>A0ABS7C3Y7</accession>
<keyword evidence="2 5" id="KW-0812">Transmembrane</keyword>
<comment type="subunit">
    <text evidence="5">Forms a complex with TatA.</text>
</comment>
<feature type="transmembrane region" description="Helical" evidence="5">
    <location>
        <begin position="189"/>
        <end position="206"/>
    </location>
</feature>
<evidence type="ECO:0000313" key="6">
    <source>
        <dbReference type="EMBL" id="MBW7455632.1"/>
    </source>
</evidence>
<comment type="caution">
    <text evidence="6">The sequence shown here is derived from an EMBL/GenBank/DDBJ whole genome shotgun (WGS) entry which is preliminary data.</text>
</comment>
<comment type="function">
    <text evidence="5">Part of the twin-arginine translocation (Tat) system that transports large folded proteins containing a characteristic twin-arginine motif in their signal peptide across membranes.</text>
</comment>
<dbReference type="PANTHER" id="PTHR30371">
    <property type="entry name" value="SEC-INDEPENDENT PROTEIN TRANSLOCASE PROTEIN TATC"/>
    <property type="match status" value="1"/>
</dbReference>
<comment type="similarity">
    <text evidence="5">Belongs to the TatC family.</text>
</comment>
<dbReference type="PANTHER" id="PTHR30371:SF4">
    <property type="entry name" value="SEC-INDEPENDENT PROTEIN TRANSLOCASE PROTEIN TATCD"/>
    <property type="match status" value="1"/>
</dbReference>
<keyword evidence="5" id="KW-0653">Protein transport</keyword>
<gene>
    <name evidence="5 6" type="primary">tatC</name>
    <name evidence="6" type="ORF">K0U00_16525</name>
</gene>
<sequence>MRNPNDLNVIGHLEELRSRLIRTAITFLAAMAAAFIYVRDIYQWLVRNLDQKLVVLGPSDVIWVYLMITGVAAIAVTLPAAAYQTWKFLQPAIPPNIQRSTLWFIPGISLLFIIGLSFGYFILFPMVLHFMNEMAKADFDTMYTAEKYFRFMIHMTLPFGLLFEMPAAVMFLTKLGILNPERLAKARKMAYFILLIVGVTITPPDILSDVIVIIPLFLLYEISITISRVVYRKQLNLQNAAS</sequence>
<feature type="transmembrane region" description="Helical" evidence="5">
    <location>
        <begin position="212"/>
        <end position="231"/>
    </location>
</feature>
<keyword evidence="5" id="KW-0811">Translocation</keyword>
<keyword evidence="3 5" id="KW-1133">Transmembrane helix</keyword>
<dbReference type="NCBIfam" id="TIGR00945">
    <property type="entry name" value="tatC"/>
    <property type="match status" value="1"/>
</dbReference>
<dbReference type="Pfam" id="PF00902">
    <property type="entry name" value="TatC"/>
    <property type="match status" value="1"/>
</dbReference>
<dbReference type="RefSeq" id="WP_210037847.1">
    <property type="nucleotide sequence ID" value="NZ_JBHLVU010000022.1"/>
</dbReference>
<dbReference type="HAMAP" id="MF_00902">
    <property type="entry name" value="TatC"/>
    <property type="match status" value="1"/>
</dbReference>
<dbReference type="InterPro" id="IPR002033">
    <property type="entry name" value="TatC"/>
</dbReference>
<reference evidence="6 7" key="1">
    <citation type="submission" date="2021-07" db="EMBL/GenBank/DDBJ databases">
        <title>Paenibacillus radiodurans sp. nov., isolated from the southeastern edge of Tengger Desert.</title>
        <authorList>
            <person name="Zhang G."/>
        </authorList>
    </citation>
    <scope>NUCLEOTIDE SEQUENCE [LARGE SCALE GENOMIC DNA]</scope>
    <source>
        <strain evidence="6 7">CCM 7311</strain>
    </source>
</reference>
<keyword evidence="4 5" id="KW-0472">Membrane</keyword>
<evidence type="ECO:0000256" key="5">
    <source>
        <dbReference type="HAMAP-Rule" id="MF_00902"/>
    </source>
</evidence>
<comment type="subcellular location">
    <subcellularLocation>
        <location evidence="5">Cell membrane</location>
        <topology evidence="5">Multi-pass membrane protein</topology>
    </subcellularLocation>
    <subcellularLocation>
        <location evidence="1">Membrane</location>
        <topology evidence="1">Multi-pass membrane protein</topology>
    </subcellularLocation>
</comment>
<evidence type="ECO:0000256" key="4">
    <source>
        <dbReference type="ARBA" id="ARBA00023136"/>
    </source>
</evidence>
<feature type="transmembrane region" description="Helical" evidence="5">
    <location>
        <begin position="151"/>
        <end position="177"/>
    </location>
</feature>
<dbReference type="Proteomes" id="UP001519887">
    <property type="component" value="Unassembled WGS sequence"/>
</dbReference>
<keyword evidence="5" id="KW-0813">Transport</keyword>
<feature type="transmembrane region" description="Helical" evidence="5">
    <location>
        <begin position="103"/>
        <end position="131"/>
    </location>
</feature>
<organism evidence="6 7">
    <name type="scientific">Paenibacillus sepulcri</name>
    <dbReference type="NCBI Taxonomy" id="359917"/>
    <lineage>
        <taxon>Bacteria</taxon>
        <taxon>Bacillati</taxon>
        <taxon>Bacillota</taxon>
        <taxon>Bacilli</taxon>
        <taxon>Bacillales</taxon>
        <taxon>Paenibacillaceae</taxon>
        <taxon>Paenibacillus</taxon>
    </lineage>
</organism>